<dbReference type="Pfam" id="PF06123">
    <property type="entry name" value="CreD"/>
    <property type="match status" value="1"/>
</dbReference>
<dbReference type="RefSeq" id="WP_166915638.1">
    <property type="nucleotide sequence ID" value="NZ_CP050253.1"/>
</dbReference>
<dbReference type="AlphaFoldDB" id="A0A6G9IA89"/>
<name>A0A6G9IA89_9GAMM</name>
<evidence type="ECO:0000313" key="2">
    <source>
        <dbReference type="EMBL" id="QIQ21141.1"/>
    </source>
</evidence>
<feature type="transmembrane region" description="Helical" evidence="1">
    <location>
        <begin position="339"/>
        <end position="358"/>
    </location>
</feature>
<dbReference type="KEGG" id="orb:IPMB12_05290"/>
<dbReference type="Proteomes" id="UP000501168">
    <property type="component" value="Chromosome"/>
</dbReference>
<dbReference type="InterPro" id="IPR010364">
    <property type="entry name" value="Uncharacterised_IM_CreD"/>
</dbReference>
<feature type="transmembrane region" description="Helical" evidence="1">
    <location>
        <begin position="364"/>
        <end position="386"/>
    </location>
</feature>
<dbReference type="PIRSF" id="PIRSF004548">
    <property type="entry name" value="CreD"/>
    <property type="match status" value="1"/>
</dbReference>
<dbReference type="EMBL" id="CP050253">
    <property type="protein sequence ID" value="QIQ21141.1"/>
    <property type="molecule type" value="Genomic_DNA"/>
</dbReference>
<protein>
    <submittedName>
        <fullName evidence="2">Cell envelope integrity protein CreD</fullName>
    </submittedName>
</protein>
<dbReference type="InParanoid" id="A0A6G9IA89"/>
<keyword evidence="1" id="KW-0812">Transmembrane</keyword>
<dbReference type="NCBIfam" id="NF008712">
    <property type="entry name" value="PRK11715.1-1"/>
    <property type="match status" value="1"/>
</dbReference>
<evidence type="ECO:0000256" key="1">
    <source>
        <dbReference type="SAM" id="Phobius"/>
    </source>
</evidence>
<dbReference type="PANTHER" id="PTHR30092">
    <property type="entry name" value="INNER MEMBRANE PROTEIN CRED"/>
    <property type="match status" value="1"/>
</dbReference>
<dbReference type="FunCoup" id="A0A6G9IA89">
    <property type="interactions" value="25"/>
</dbReference>
<dbReference type="GO" id="GO:0005886">
    <property type="term" value="C:plasma membrane"/>
    <property type="evidence" value="ECO:0007669"/>
    <property type="project" value="TreeGrafter"/>
</dbReference>
<feature type="transmembrane region" description="Helical" evidence="1">
    <location>
        <begin position="12"/>
        <end position="33"/>
    </location>
</feature>
<proteinExistence type="predicted"/>
<reference evidence="2 3" key="1">
    <citation type="submission" date="2020-03" db="EMBL/GenBank/DDBJ databases">
        <title>Complete genome sequence of Orbus sp. IPMB12 (BCRC 80908).</title>
        <authorList>
            <person name="Lo W.-S."/>
            <person name="Chang T.-H."/>
            <person name="Kuo C.-H."/>
        </authorList>
    </citation>
    <scope>NUCLEOTIDE SEQUENCE [LARGE SCALE GENOMIC DNA]</scope>
    <source>
        <strain evidence="2 3">IPMB12</strain>
    </source>
</reference>
<accession>A0A6G9IA89</accession>
<feature type="transmembrane region" description="Helical" evidence="1">
    <location>
        <begin position="393"/>
        <end position="410"/>
    </location>
</feature>
<sequence length="459" mass="51231">MLHRLALMWKILALLGITIVLLIPTTMVMNMIWERSEYQREVVNSVASSSSGPQTVIGPIIVQPYTIERVELVNNKQRVVVEHKMLRYYLPEDLKITADANITTRNIGIYQSQIYQTDINFSGRFADLKTQDLDSPNVTLDRPYVIMMISDTRGIMQVPLMTFGDDKIKFEPGIKNANGSGGKGINAPLTFAQLEQAKLDFNFNLKLLGTGSLSVVPLGNSSEYQLTGNWPHPNFVGSSLPVTRTVTDDGFTASWQSSWYANNINSLFEKDRLVETGGGICSYSGYSCFTTFDTSFVETVDQYQLTERSVKYAILFIALTFIAFFLFETLKQLRIHPIQYALVGMALVLFYVVLLALSEHIDFLLAYILASLACSGLIGFYLSAILKGVMRGALFAIGLLVLYAILYAVMNSEGNALLLGALLLFSVLAGIMTLTRKIDWYQLSQGREQVSNNQIIEEK</sequence>
<feature type="transmembrane region" description="Helical" evidence="1">
    <location>
        <begin position="309"/>
        <end position="327"/>
    </location>
</feature>
<organism evidence="2 3">
    <name type="scientific">Zophobihabitans entericus</name>
    <dbReference type="NCBI Taxonomy" id="1635327"/>
    <lineage>
        <taxon>Bacteria</taxon>
        <taxon>Pseudomonadati</taxon>
        <taxon>Pseudomonadota</taxon>
        <taxon>Gammaproteobacteria</taxon>
        <taxon>Orbales</taxon>
        <taxon>Orbaceae</taxon>
        <taxon>Zophobihabitans</taxon>
    </lineage>
</organism>
<keyword evidence="3" id="KW-1185">Reference proteome</keyword>
<evidence type="ECO:0000313" key="3">
    <source>
        <dbReference type="Proteomes" id="UP000501168"/>
    </source>
</evidence>
<gene>
    <name evidence="2" type="primary">creD</name>
    <name evidence="2" type="ORF">IPMB12_05290</name>
</gene>
<feature type="transmembrane region" description="Helical" evidence="1">
    <location>
        <begin position="416"/>
        <end position="435"/>
    </location>
</feature>
<dbReference type="PANTHER" id="PTHR30092:SF0">
    <property type="entry name" value="INNER MEMBRANE PROTEIN CRED"/>
    <property type="match status" value="1"/>
</dbReference>
<keyword evidence="1" id="KW-0472">Membrane</keyword>
<keyword evidence="1" id="KW-1133">Transmembrane helix</keyword>